<name>A0A0G0VBK5_9BACT</name>
<accession>A0A0G0VBK5</accession>
<sequence length="283" mass="32085">MKYISATKGAGIAFVVFSFAYIYTPIDIIELPGTEVILTISTFLFAIISGFFISRLSTRFDNIRSLVAQEDALLLCIYKTSQFFGIAFSKKIASLIDRYYIEAYDAPLSPDVYLRNAPIYLSMWDEIRKLKKQKSDALLETYMGQLQDLEISRNTSSVVARENMGFGHWTILIILVFIILISLSILRTEELTSTMISILFSSSLILILLIMRDLQNLMLGGKQIVEESGQEVLAFVGKKQYYNKYLVKQGISSIPKGINEYRLGLHKPGAEKKEIIIVKTKKK</sequence>
<proteinExistence type="predicted"/>
<dbReference type="Pfam" id="PF14023">
    <property type="entry name" value="Bestrophin-like"/>
    <property type="match status" value="1"/>
</dbReference>
<dbReference type="AlphaFoldDB" id="A0A0G0VBK5"/>
<feature type="transmembrane region" description="Helical" evidence="1">
    <location>
        <begin position="191"/>
        <end position="211"/>
    </location>
</feature>
<keyword evidence="1" id="KW-0472">Membrane</keyword>
<feature type="transmembrane region" description="Helical" evidence="1">
    <location>
        <begin position="36"/>
        <end position="54"/>
    </location>
</feature>
<gene>
    <name evidence="2" type="ORF">UU50_C0019G0016</name>
</gene>
<feature type="transmembrane region" description="Helical" evidence="1">
    <location>
        <begin position="7"/>
        <end position="24"/>
    </location>
</feature>
<comment type="caution">
    <text evidence="2">The sequence shown here is derived from an EMBL/GenBank/DDBJ whole genome shotgun (WGS) entry which is preliminary data.</text>
</comment>
<keyword evidence="1" id="KW-1133">Transmembrane helix</keyword>
<protein>
    <submittedName>
        <fullName evidence="2">Uncharacterized protein</fullName>
    </submittedName>
</protein>
<evidence type="ECO:0000313" key="2">
    <source>
        <dbReference type="EMBL" id="KKR98308.1"/>
    </source>
</evidence>
<reference evidence="2 3" key="1">
    <citation type="journal article" date="2015" name="Nature">
        <title>rRNA introns, odd ribosomes, and small enigmatic genomes across a large radiation of phyla.</title>
        <authorList>
            <person name="Brown C.T."/>
            <person name="Hug L.A."/>
            <person name="Thomas B.C."/>
            <person name="Sharon I."/>
            <person name="Castelle C.J."/>
            <person name="Singh A."/>
            <person name="Wilkins M.J."/>
            <person name="Williams K.H."/>
            <person name="Banfield J.F."/>
        </authorList>
    </citation>
    <scope>NUCLEOTIDE SEQUENCE [LARGE SCALE GENOMIC DNA]</scope>
</reference>
<dbReference type="Proteomes" id="UP000033930">
    <property type="component" value="Unassembled WGS sequence"/>
</dbReference>
<organism evidence="2 3">
    <name type="scientific">Candidatus Uhrbacteria bacterium GW2011_GWC1_41_20</name>
    <dbReference type="NCBI Taxonomy" id="1618983"/>
    <lineage>
        <taxon>Bacteria</taxon>
        <taxon>Candidatus Uhriibacteriota</taxon>
    </lineage>
</organism>
<evidence type="ECO:0000256" key="1">
    <source>
        <dbReference type="SAM" id="Phobius"/>
    </source>
</evidence>
<dbReference type="EMBL" id="LCAW01000019">
    <property type="protein sequence ID" value="KKR98308.1"/>
    <property type="molecule type" value="Genomic_DNA"/>
</dbReference>
<evidence type="ECO:0000313" key="3">
    <source>
        <dbReference type="Proteomes" id="UP000033930"/>
    </source>
</evidence>
<feature type="transmembrane region" description="Helical" evidence="1">
    <location>
        <begin position="166"/>
        <end position="185"/>
    </location>
</feature>
<keyword evidence="1" id="KW-0812">Transmembrane</keyword>
<dbReference type="InterPro" id="IPR025333">
    <property type="entry name" value="DUF4239"/>
</dbReference>